<dbReference type="SUPFAM" id="SSF52540">
    <property type="entry name" value="P-loop containing nucleoside triphosphate hydrolases"/>
    <property type="match status" value="1"/>
</dbReference>
<dbReference type="SUPFAM" id="SSF46689">
    <property type="entry name" value="Homeodomain-like"/>
    <property type="match status" value="1"/>
</dbReference>
<dbReference type="InterPro" id="IPR009057">
    <property type="entry name" value="Homeodomain-like_sf"/>
</dbReference>
<reference evidence="6 7" key="1">
    <citation type="journal article" date="2022" name="Genome Biol. Evol.">
        <title>Host diet, physiology and behaviors set the stage for Lachnospiraceae cladogenesis.</title>
        <authorList>
            <person name="Vera-Ponce De Leon A."/>
            <person name="Schneider M."/>
            <person name="Jahnes B.C."/>
            <person name="Sadowski V."/>
            <person name="Camuy-Velez L.A."/>
            <person name="Duan J."/>
            <person name="Sabree Z.L."/>
        </authorList>
    </citation>
    <scope>NUCLEOTIDE SEQUENCE [LARGE SCALE GENOMIC DNA]</scope>
    <source>
        <strain evidence="6 7">PAL227</strain>
    </source>
</reference>
<dbReference type="Gene3D" id="3.40.50.300">
    <property type="entry name" value="P-loop containing nucleotide triphosphate hydrolases"/>
    <property type="match status" value="1"/>
</dbReference>
<dbReference type="Proteomes" id="UP001523565">
    <property type="component" value="Unassembled WGS sequence"/>
</dbReference>
<sequence>MKDINVLLIAPYLGLQETARKIAMKKPNVHLHTCVANVVEFDRIKKEIDNDNYDIIISRGGTARMIEQNTDIPVVEIQISMYDVLRVIKTTEGFGERFAIVGAASITNTAKLLCELLQYDLEIVSATGQVEAQEQIDRLETEGCQLIIGDMLSTSTAKQRGMNALLITSGPESVETAFDQAVMICRNYIYLKKEKDLFNDVIQYAPWDTLVLDGNNKILHNTMEESEYNKKVFRFISKSLPAFWDCSTSSFEQIIDQKLCRITAHIRKPNGQELLFVYVMNTYVPTILGDPSIRVVEPYREKNPPVDEFAATSFLGQLKDKIVAYARTRQPILIIGEKGTGKEDTAAYIYHNSTYTNTPFYEVDCEMMSAKSWNQLMTSTNSILLGQNATIYIKHIESLSLEQIQMLGKYILFAKTDYRNRLLFSLEENSKSISSTSHKTALTDALTCLVLKLPPLRERKDDISNLATIYINNMNREFGKSVINFDATAKDFLCSFPWPGNLRQFKQIIKELVILSQSSYITKEELQRALNEEQIPSVSLASSFDLSQSLEDITTDIIRIVVAEEGGNKSRAAKRLGIARNTLWRLLNK</sequence>
<dbReference type="InterPro" id="IPR058031">
    <property type="entry name" value="AAA_lid_NorR"/>
</dbReference>
<dbReference type="Pfam" id="PF25601">
    <property type="entry name" value="AAA_lid_14"/>
    <property type="match status" value="1"/>
</dbReference>
<keyword evidence="3" id="KW-0805">Transcription regulation</keyword>
<gene>
    <name evidence="6" type="ORF">NK118_05775</name>
</gene>
<dbReference type="PANTHER" id="PTHR32071">
    <property type="entry name" value="TRANSCRIPTIONAL REGULATORY PROTEIN"/>
    <property type="match status" value="1"/>
</dbReference>
<proteinExistence type="predicted"/>
<dbReference type="EMBL" id="JAMZFV010000006">
    <property type="protein sequence ID" value="MCP1109760.1"/>
    <property type="molecule type" value="Genomic_DNA"/>
</dbReference>
<dbReference type="Gene3D" id="1.10.10.60">
    <property type="entry name" value="Homeodomain-like"/>
    <property type="match status" value="1"/>
</dbReference>
<accession>A0ABT1EGC3</accession>
<dbReference type="RefSeq" id="WP_262068641.1">
    <property type="nucleotide sequence ID" value="NZ_JAMXOC010000006.1"/>
</dbReference>
<dbReference type="InterPro" id="IPR002197">
    <property type="entry name" value="HTH_Fis"/>
</dbReference>
<dbReference type="PROSITE" id="PS50045">
    <property type="entry name" value="SIGMA54_INTERACT_4"/>
    <property type="match status" value="1"/>
</dbReference>
<dbReference type="SUPFAM" id="SSF159800">
    <property type="entry name" value="PrpR receptor domain-like"/>
    <property type="match status" value="1"/>
</dbReference>
<evidence type="ECO:0000256" key="1">
    <source>
        <dbReference type="ARBA" id="ARBA00022741"/>
    </source>
</evidence>
<feature type="domain" description="Sigma-54 factor interaction" evidence="5">
    <location>
        <begin position="308"/>
        <end position="514"/>
    </location>
</feature>
<organism evidence="6 7">
    <name type="scientific">Ohessyouella blattaphilus</name>
    <dbReference type="NCBI Taxonomy" id="2949333"/>
    <lineage>
        <taxon>Bacteria</taxon>
        <taxon>Bacillati</taxon>
        <taxon>Bacillota</taxon>
        <taxon>Clostridia</taxon>
        <taxon>Lachnospirales</taxon>
        <taxon>Lachnospiraceae</taxon>
        <taxon>Ohessyouella</taxon>
    </lineage>
</organism>
<dbReference type="PRINTS" id="PR01590">
    <property type="entry name" value="HTHFIS"/>
</dbReference>
<evidence type="ECO:0000313" key="7">
    <source>
        <dbReference type="Proteomes" id="UP001523565"/>
    </source>
</evidence>
<comment type="caution">
    <text evidence="6">The sequence shown here is derived from an EMBL/GenBank/DDBJ whole genome shotgun (WGS) entry which is preliminary data.</text>
</comment>
<keyword evidence="2" id="KW-0067">ATP-binding</keyword>
<name>A0ABT1EGC3_9FIRM</name>
<keyword evidence="7" id="KW-1185">Reference proteome</keyword>
<keyword evidence="1" id="KW-0547">Nucleotide-binding</keyword>
<evidence type="ECO:0000256" key="2">
    <source>
        <dbReference type="ARBA" id="ARBA00022840"/>
    </source>
</evidence>
<dbReference type="InterPro" id="IPR010524">
    <property type="entry name" value="Sig_transdc_resp-reg_PrpR_N"/>
</dbReference>
<dbReference type="Pfam" id="PF14532">
    <property type="entry name" value="Sigma54_activ_2"/>
    <property type="match status" value="1"/>
</dbReference>
<dbReference type="Pfam" id="PF06506">
    <property type="entry name" value="PrpR_N"/>
    <property type="match status" value="1"/>
</dbReference>
<protein>
    <submittedName>
        <fullName evidence="6">PrpR N-terminal domain-containing protein</fullName>
    </submittedName>
</protein>
<evidence type="ECO:0000256" key="3">
    <source>
        <dbReference type="ARBA" id="ARBA00023015"/>
    </source>
</evidence>
<evidence type="ECO:0000313" key="6">
    <source>
        <dbReference type="EMBL" id="MCP1109760.1"/>
    </source>
</evidence>
<keyword evidence="4" id="KW-0804">Transcription</keyword>
<dbReference type="Gene3D" id="3.40.50.10660">
    <property type="entry name" value="PrpR receptor domain-like"/>
    <property type="match status" value="1"/>
</dbReference>
<evidence type="ECO:0000256" key="4">
    <source>
        <dbReference type="ARBA" id="ARBA00023163"/>
    </source>
</evidence>
<dbReference type="Gene3D" id="1.10.8.60">
    <property type="match status" value="1"/>
</dbReference>
<evidence type="ECO:0000259" key="5">
    <source>
        <dbReference type="PROSITE" id="PS50045"/>
    </source>
</evidence>
<dbReference type="Pfam" id="PF02954">
    <property type="entry name" value="HTH_8"/>
    <property type="match status" value="1"/>
</dbReference>
<dbReference type="Gene3D" id="3.40.50.2300">
    <property type="match status" value="1"/>
</dbReference>
<dbReference type="InterPro" id="IPR002078">
    <property type="entry name" value="Sigma_54_int"/>
</dbReference>
<dbReference type="InterPro" id="IPR027417">
    <property type="entry name" value="P-loop_NTPase"/>
</dbReference>